<dbReference type="STRING" id="123899.SAMEA3906487_00129"/>
<dbReference type="AlphaFoldDB" id="A0A157PTJ1"/>
<organism evidence="1 2">
    <name type="scientific">Bordetella trematum</name>
    <dbReference type="NCBI Taxonomy" id="123899"/>
    <lineage>
        <taxon>Bacteria</taxon>
        <taxon>Pseudomonadati</taxon>
        <taxon>Pseudomonadota</taxon>
        <taxon>Betaproteobacteria</taxon>
        <taxon>Burkholderiales</taxon>
        <taxon>Alcaligenaceae</taxon>
        <taxon>Bordetella</taxon>
    </lineage>
</organism>
<evidence type="ECO:0000313" key="1">
    <source>
        <dbReference type="EMBL" id="SAI66169.1"/>
    </source>
</evidence>
<gene>
    <name evidence="1" type="ORF">SAMEA3906487_00129</name>
</gene>
<dbReference type="Proteomes" id="UP000076825">
    <property type="component" value="Chromosome 1"/>
</dbReference>
<proteinExistence type="predicted"/>
<dbReference type="EMBL" id="LT546645">
    <property type="protein sequence ID" value="SAI66169.1"/>
    <property type="molecule type" value="Genomic_DNA"/>
</dbReference>
<dbReference type="PATRIC" id="fig|123899.6.peg.118"/>
<name>A0A157PTJ1_9BORD</name>
<accession>A0A157PTJ1</accession>
<evidence type="ECO:0000313" key="2">
    <source>
        <dbReference type="Proteomes" id="UP000076825"/>
    </source>
</evidence>
<reference evidence="1 2" key="1">
    <citation type="submission" date="2016-04" db="EMBL/GenBank/DDBJ databases">
        <authorList>
            <consortium name="Pathogen Informatics"/>
        </authorList>
    </citation>
    <scope>NUCLEOTIDE SEQUENCE [LARGE SCALE GENOMIC DNA]</scope>
    <source>
        <strain evidence="1 2">H044680328</strain>
    </source>
</reference>
<keyword evidence="2" id="KW-1185">Reference proteome</keyword>
<sequence>MRTECVNAVSQVLGRPITQAEAQGIEGRINQAMHRLASEDRQAWLGMSQSERLMAAADRAARDVAADAALKRRRVALTALRHDAISNYIANSPHTPIEALRRMLAFYSDGKSGTISIESTANAIRNEALGEVLEVFDALQGRMMGLFADREGILALVRELKGQASGNADAALAAKRFQSMANRLRERFNRSGGNIGRLEDWGMPQSHSQRLAALAGRERWVQDHLAWVDRNRYSNVDGSLMTDAELAEFLGHAWESIATNGANKLEPGQPSGFGMRANRGSQERQIHYRDAETYIEAQQRYSDTPLFQTIIGYVDRMARDIALVETMGPNPNAMMRYWADSARKEMVAASPADSGKIEAELAKLETLYSEVSGAKSSAGSQALAEGFDTYRALNVASKLGSAVITSITDIGTQALTAIYNGMPVTRVFMNELRTLNPAKAADRRQALRAGLGIQQFLGSVNRWGVDGLSQDSRVTGRFARHAQGFAAGVMKLSGMNAVTRAGQQAFGTVMMDSLGSLTRSADDLATLAARGAANGDARLARTLQSYGISDAEFSVWKLAQPEDWRGLGDTVLTAESIYRLTDAQLAPLAAKQGISTTTLRERAATRLMGVVEGEVNMAVVEPGARERSAMYGSFSQRRGSLPTELYRSALQFKSFPISMMMRHGQRAFGQASVAGKAGYVAALVGLTTVFGALALQANEVASGRDPRDMRDPRFWGQSFMKGGALGIYGDFLFADYTQFGSSLAGVVGGPILGDMETLMRATMGNIQRTGEGRDASGAAAVQLLKGKTPFANLWYTKAATDRLIFNQLQELASPGYLRRMERRARREFGQQYYWKPGELAPQRGPDFERAFGS</sequence>
<protein>
    <submittedName>
        <fullName evidence="1">Uncharacterized protein</fullName>
    </submittedName>
</protein>
<dbReference type="KEGG" id="btrm:SAMEA390648700129"/>